<evidence type="ECO:0000313" key="2">
    <source>
        <dbReference type="EMBL" id="GII79681.1"/>
    </source>
</evidence>
<dbReference type="AlphaFoldDB" id="A0A919R775"/>
<comment type="caution">
    <text evidence="2">The sequence shown here is derived from an EMBL/GenBank/DDBJ whole genome shotgun (WGS) entry which is preliminary data.</text>
</comment>
<evidence type="ECO:0000256" key="1">
    <source>
        <dbReference type="SAM" id="MobiDB-lite"/>
    </source>
</evidence>
<name>A0A919R775_9ACTN</name>
<gene>
    <name evidence="2" type="ORF">Sru01_46630</name>
</gene>
<dbReference type="EMBL" id="BOOU01000061">
    <property type="protein sequence ID" value="GII79681.1"/>
    <property type="molecule type" value="Genomic_DNA"/>
</dbReference>
<evidence type="ECO:0000313" key="3">
    <source>
        <dbReference type="Proteomes" id="UP000655287"/>
    </source>
</evidence>
<sequence>MPVLAVLVAAAVGLTTAFGGLEESPEPEPVRLGKGGELDQGRMRTVFQDAEVGAGQEHVGVPDKRYLRIVLKVTNQSDRTISAQTMDNALITVRTDVRRLKPPAGSDDLGPRIVTLDDGTHPYGQLHPGVPTTVVMAFELAQGERAPKSVRIEAATFVLTESFMSGDLNWLPVLKREKALPDGEPTPAPSKATRPPQLVAAEVDLPVRVAGS</sequence>
<dbReference type="Proteomes" id="UP000655287">
    <property type="component" value="Unassembled WGS sequence"/>
</dbReference>
<accession>A0A919R775</accession>
<protein>
    <recommendedName>
        <fullName evidence="4">DUF4352 domain-containing protein</fullName>
    </recommendedName>
</protein>
<evidence type="ECO:0008006" key="4">
    <source>
        <dbReference type="Google" id="ProtNLM"/>
    </source>
</evidence>
<feature type="region of interest" description="Disordered" evidence="1">
    <location>
        <begin position="179"/>
        <end position="212"/>
    </location>
</feature>
<organism evidence="2 3">
    <name type="scientific">Sphaerisporangium rufum</name>
    <dbReference type="NCBI Taxonomy" id="1381558"/>
    <lineage>
        <taxon>Bacteria</taxon>
        <taxon>Bacillati</taxon>
        <taxon>Actinomycetota</taxon>
        <taxon>Actinomycetes</taxon>
        <taxon>Streptosporangiales</taxon>
        <taxon>Streptosporangiaceae</taxon>
        <taxon>Sphaerisporangium</taxon>
    </lineage>
</organism>
<reference evidence="2" key="1">
    <citation type="submission" date="2021-01" db="EMBL/GenBank/DDBJ databases">
        <title>Whole genome shotgun sequence of Sphaerisporangium rufum NBRC 109079.</title>
        <authorList>
            <person name="Komaki H."/>
            <person name="Tamura T."/>
        </authorList>
    </citation>
    <scope>NUCLEOTIDE SEQUENCE</scope>
    <source>
        <strain evidence="2">NBRC 109079</strain>
    </source>
</reference>
<keyword evidence="3" id="KW-1185">Reference proteome</keyword>
<proteinExistence type="predicted"/>